<dbReference type="AlphaFoldDB" id="F7XPM2"/>
<dbReference type="EMBL" id="CP002101">
    <property type="protein sequence ID" value="AEH61456.1"/>
    <property type="molecule type" value="Genomic_DNA"/>
</dbReference>
<evidence type="ECO:0000259" key="1">
    <source>
        <dbReference type="Pfam" id="PF01968"/>
    </source>
</evidence>
<evidence type="ECO:0000313" key="2">
    <source>
        <dbReference type="EMBL" id="AEH61456.1"/>
    </source>
</evidence>
<feature type="domain" description="Hydantoinase A/oxoprolinase" evidence="1">
    <location>
        <begin position="50"/>
        <end position="315"/>
    </location>
</feature>
<name>F7XPM2_METZD</name>
<dbReference type="InterPro" id="IPR002756">
    <property type="entry name" value="MfnF"/>
</dbReference>
<dbReference type="RefSeq" id="WP_013898892.1">
    <property type="nucleotide sequence ID" value="NC_015676.1"/>
</dbReference>
<dbReference type="GeneID" id="10823259"/>
<dbReference type="OrthoDB" id="148086at2157"/>
<dbReference type="GO" id="GO:0016787">
    <property type="term" value="F:hydrolase activity"/>
    <property type="evidence" value="ECO:0007669"/>
    <property type="project" value="InterPro"/>
</dbReference>
<dbReference type="Pfam" id="PF01968">
    <property type="entry name" value="Hydantoinase_A"/>
    <property type="match status" value="1"/>
</dbReference>
<proteinExistence type="predicted"/>
<dbReference type="SUPFAM" id="SSF53067">
    <property type="entry name" value="Actin-like ATPase domain"/>
    <property type="match status" value="1"/>
</dbReference>
<dbReference type="InterPro" id="IPR002821">
    <property type="entry name" value="Hydantoinase_A"/>
</dbReference>
<dbReference type="STRING" id="679901.Mzhil_1620"/>
<protein>
    <submittedName>
        <fullName evidence="2">H4MPT-linked C1 transfer pathway protein</fullName>
    </submittedName>
</protein>
<gene>
    <name evidence="2" type="ordered locus">Mzhil_1620</name>
</gene>
<dbReference type="InterPro" id="IPR043129">
    <property type="entry name" value="ATPase_NBD"/>
</dbReference>
<keyword evidence="3" id="KW-1185">Reference proteome</keyword>
<dbReference type="NCBIfam" id="TIGR03123">
    <property type="entry name" value="one_C_unchar_1"/>
    <property type="match status" value="1"/>
</dbReference>
<dbReference type="KEGG" id="mzh:Mzhil_1620"/>
<dbReference type="Gene3D" id="3.30.420.40">
    <property type="match status" value="1"/>
</dbReference>
<dbReference type="Proteomes" id="UP000006622">
    <property type="component" value="Chromosome"/>
</dbReference>
<dbReference type="Gene3D" id="3.30.420.190">
    <property type="entry name" value="conserved archaeal protein q6m145"/>
    <property type="match status" value="1"/>
</dbReference>
<organism evidence="2 3">
    <name type="scientific">Methanosalsum zhilinae (strain DSM 4017 / NBRC 107636 / OCM 62 / WeN5)</name>
    <name type="common">Methanohalophilus zhilinae</name>
    <dbReference type="NCBI Taxonomy" id="679901"/>
    <lineage>
        <taxon>Archaea</taxon>
        <taxon>Methanobacteriati</taxon>
        <taxon>Methanobacteriota</taxon>
        <taxon>Stenosarchaea group</taxon>
        <taxon>Methanomicrobia</taxon>
        <taxon>Methanosarcinales</taxon>
        <taxon>Methanosarcinaceae</taxon>
        <taxon>Methanosalsum</taxon>
    </lineage>
</organism>
<sequence>MNIIGIDIGGANTKIASANGELVEIHYMPMWKGNGLDDLLRVIAKRIRPDMVSAVMTGELADCFESKKEGIRFIADHIEEAFDCPVHYINQSGYFAPLEDIPSFAAANWAASSRMIALEKGDCVFVDMGSTTTDIIPVLSGRHMAENTDFKRLRAKQLVYTGILRTNIAALLPSVMLSSGECLTSSELFATSADAYMLLGDIDRHTYISQTADCAGKDRINCMRRIARVVCADLTEISESGIMSIAGQVKEKQKSIIGDAVEEVAEKYGLNKVICAGIGEFLVSEVCRERGLEYEPASRVWGSEVSGAFPAYSAARLLEMKYNENSER</sequence>
<accession>F7XPM2</accession>
<reference evidence="2" key="1">
    <citation type="submission" date="2010-07" db="EMBL/GenBank/DDBJ databases">
        <title>The complete genome of Methanosalsum zhilinae DSM 4017.</title>
        <authorList>
            <consortium name="US DOE Joint Genome Institute (JGI-PGF)"/>
            <person name="Lucas S."/>
            <person name="Copeland A."/>
            <person name="Lapidus A."/>
            <person name="Glavina del Rio T."/>
            <person name="Dalin E."/>
            <person name="Tice H."/>
            <person name="Bruce D."/>
            <person name="Goodwin L."/>
            <person name="Pitluck S."/>
            <person name="Kyrpides N."/>
            <person name="Mavromatis K."/>
            <person name="Ovchinnikova G."/>
            <person name="Daligault H."/>
            <person name="Detter J.C."/>
            <person name="Han C."/>
            <person name="Tapia R."/>
            <person name="Larimer F."/>
            <person name="Land M."/>
            <person name="Hauser L."/>
            <person name="Markowitz V."/>
            <person name="Cheng J.-F."/>
            <person name="Hugenholtz P."/>
            <person name="Woyke T."/>
            <person name="Wu D."/>
            <person name="Spring S."/>
            <person name="Schueler E."/>
            <person name="Brambilla E."/>
            <person name="Klenk H.-P."/>
            <person name="Eisen J.A."/>
        </authorList>
    </citation>
    <scope>NUCLEOTIDE SEQUENCE</scope>
    <source>
        <strain evidence="2">DSM 4017</strain>
    </source>
</reference>
<evidence type="ECO:0000313" key="3">
    <source>
        <dbReference type="Proteomes" id="UP000006622"/>
    </source>
</evidence>
<dbReference type="HOGENOM" id="CLU_060932_0_0_2"/>